<evidence type="ECO:0000256" key="2">
    <source>
        <dbReference type="ARBA" id="ARBA00002631"/>
    </source>
</evidence>
<evidence type="ECO:0000259" key="12">
    <source>
        <dbReference type="SMART" id="SM00986"/>
    </source>
</evidence>
<evidence type="ECO:0000256" key="11">
    <source>
        <dbReference type="RuleBase" id="RU003780"/>
    </source>
</evidence>
<comment type="function">
    <text evidence="2 9 11">Excises uracil residues from the DNA which can arise as a result of misincorporation of dUMP residues by DNA polymerase or due to deamination of cytosine.</text>
</comment>
<dbReference type="NCBIfam" id="NF003592">
    <property type="entry name" value="PRK05254.1-5"/>
    <property type="match status" value="1"/>
</dbReference>
<dbReference type="GO" id="GO:0004844">
    <property type="term" value="F:uracil DNA N-glycosylase activity"/>
    <property type="evidence" value="ECO:0007669"/>
    <property type="project" value="UniProtKB-UniRule"/>
</dbReference>
<dbReference type="PANTHER" id="PTHR11264:SF0">
    <property type="entry name" value="URACIL-DNA GLYCOSYLASE"/>
    <property type="match status" value="1"/>
</dbReference>
<evidence type="ECO:0000313" key="14">
    <source>
        <dbReference type="Proteomes" id="UP000326287"/>
    </source>
</evidence>
<organism evidence="13 14">
    <name type="scientific">Halioglobus maricola</name>
    <dbReference type="NCBI Taxonomy" id="2601894"/>
    <lineage>
        <taxon>Bacteria</taxon>
        <taxon>Pseudomonadati</taxon>
        <taxon>Pseudomonadota</taxon>
        <taxon>Gammaproteobacteria</taxon>
        <taxon>Cellvibrionales</taxon>
        <taxon>Halieaceae</taxon>
        <taxon>Halioglobus</taxon>
    </lineage>
</organism>
<dbReference type="Pfam" id="PF03167">
    <property type="entry name" value="UDG"/>
    <property type="match status" value="1"/>
</dbReference>
<accession>A0A5P9NQ43</accession>
<dbReference type="Proteomes" id="UP000326287">
    <property type="component" value="Chromosome"/>
</dbReference>
<dbReference type="Gene3D" id="3.40.470.10">
    <property type="entry name" value="Uracil-DNA glycosylase-like domain"/>
    <property type="match status" value="1"/>
</dbReference>
<feature type="active site" description="Proton acceptor" evidence="9 10">
    <location>
        <position position="66"/>
    </location>
</feature>
<protein>
    <recommendedName>
        <fullName evidence="5 9">Uracil-DNA glycosylase</fullName>
        <shortName evidence="9">UDG</shortName>
        <ecNumber evidence="4 9">3.2.2.27</ecNumber>
    </recommendedName>
</protein>
<evidence type="ECO:0000256" key="1">
    <source>
        <dbReference type="ARBA" id="ARBA00001400"/>
    </source>
</evidence>
<dbReference type="OrthoDB" id="9804372at2"/>
<dbReference type="EMBL" id="CP036422">
    <property type="protein sequence ID" value="QFU77892.1"/>
    <property type="molecule type" value="Genomic_DNA"/>
</dbReference>
<keyword evidence="9" id="KW-0963">Cytoplasm</keyword>
<dbReference type="CDD" id="cd10027">
    <property type="entry name" value="UDG-F1-like"/>
    <property type="match status" value="1"/>
</dbReference>
<keyword evidence="14" id="KW-1185">Reference proteome</keyword>
<feature type="domain" description="Uracil-DNA glycosylase-like" evidence="12">
    <location>
        <begin position="51"/>
        <end position="211"/>
    </location>
</feature>
<keyword evidence="8 9" id="KW-0234">DNA repair</keyword>
<evidence type="ECO:0000256" key="5">
    <source>
        <dbReference type="ARBA" id="ARBA00018429"/>
    </source>
</evidence>
<evidence type="ECO:0000256" key="3">
    <source>
        <dbReference type="ARBA" id="ARBA00008184"/>
    </source>
</evidence>
<dbReference type="SUPFAM" id="SSF52141">
    <property type="entry name" value="Uracil-DNA glycosylase-like"/>
    <property type="match status" value="1"/>
</dbReference>
<reference evidence="13 14" key="1">
    <citation type="submission" date="2019-02" db="EMBL/GenBank/DDBJ databases">
        <authorList>
            <person name="Li S.-H."/>
        </authorList>
    </citation>
    <scope>NUCLEOTIDE SEQUENCE [LARGE SCALE GENOMIC DNA]</scope>
    <source>
        <strain evidence="13 14">IMCC14385</strain>
    </source>
</reference>
<keyword evidence="6 9" id="KW-0227">DNA damage</keyword>
<gene>
    <name evidence="9" type="primary">ung</name>
    <name evidence="13" type="ORF">EY643_13150</name>
</gene>
<proteinExistence type="inferred from homology"/>
<comment type="subcellular location">
    <subcellularLocation>
        <location evidence="9">Cytoplasm</location>
    </subcellularLocation>
</comment>
<dbReference type="HAMAP" id="MF_00148">
    <property type="entry name" value="UDG"/>
    <property type="match status" value="1"/>
</dbReference>
<keyword evidence="7 9" id="KW-0378">Hydrolase</keyword>
<dbReference type="SMART" id="SM00987">
    <property type="entry name" value="UreE_C"/>
    <property type="match status" value="1"/>
</dbReference>
<comment type="catalytic activity">
    <reaction evidence="1 9 11">
        <text>Hydrolyzes single-stranded DNA or mismatched double-stranded DNA and polynucleotides, releasing free uracil.</text>
        <dbReference type="EC" id="3.2.2.27"/>
    </reaction>
</comment>
<dbReference type="SMART" id="SM00986">
    <property type="entry name" value="UDG"/>
    <property type="match status" value="1"/>
</dbReference>
<name>A0A5P9NQ43_9GAMM</name>
<evidence type="ECO:0000256" key="9">
    <source>
        <dbReference type="HAMAP-Rule" id="MF_00148"/>
    </source>
</evidence>
<dbReference type="EC" id="3.2.2.27" evidence="4 9"/>
<evidence type="ECO:0000256" key="7">
    <source>
        <dbReference type="ARBA" id="ARBA00022801"/>
    </source>
</evidence>
<dbReference type="PANTHER" id="PTHR11264">
    <property type="entry name" value="URACIL-DNA GLYCOSYLASE"/>
    <property type="match status" value="1"/>
</dbReference>
<sequence>MGSQLESSWMSRLGDEFAQPYMQALCEFLQAEEDHGKRIFPPRENFFRAFTHTPLPAVKVVILGQDPYHGENQAHGLSFSVPPGVKVPPSLRNIYKELNTELGLPVPAHGYLSAWAEQGVLLLNSVLSVECGQAASHRGKGWETFTDRVIEVINRDREGVVFMLWGGYAQSKGAKIDTSRHCVLQAPHPSPLSAHRGFFGCGHFAAANDYLQSRGDKAVDWSLPPVA</sequence>
<dbReference type="NCBIfam" id="NF003588">
    <property type="entry name" value="PRK05254.1-1"/>
    <property type="match status" value="1"/>
</dbReference>
<dbReference type="InterPro" id="IPR002043">
    <property type="entry name" value="UDG_fam1"/>
</dbReference>
<dbReference type="KEGG" id="halc:EY643_13150"/>
<dbReference type="GO" id="GO:0005737">
    <property type="term" value="C:cytoplasm"/>
    <property type="evidence" value="ECO:0007669"/>
    <property type="project" value="UniProtKB-SubCell"/>
</dbReference>
<dbReference type="AlphaFoldDB" id="A0A5P9NQ43"/>
<dbReference type="NCBIfam" id="NF003589">
    <property type="entry name" value="PRK05254.1-2"/>
    <property type="match status" value="1"/>
</dbReference>
<dbReference type="FunFam" id="3.40.470.10:FF:000001">
    <property type="entry name" value="Uracil-DNA glycosylase"/>
    <property type="match status" value="1"/>
</dbReference>
<keyword evidence="13" id="KW-0326">Glycosidase</keyword>
<dbReference type="NCBIfam" id="TIGR00628">
    <property type="entry name" value="ung"/>
    <property type="match status" value="1"/>
</dbReference>
<comment type="similarity">
    <text evidence="3 9 11">Belongs to the uracil-DNA glycosylase (UDG) superfamily. UNG family.</text>
</comment>
<dbReference type="GO" id="GO:0097510">
    <property type="term" value="P:base-excision repair, AP site formation via deaminated base removal"/>
    <property type="evidence" value="ECO:0007669"/>
    <property type="project" value="TreeGrafter"/>
</dbReference>
<dbReference type="NCBIfam" id="NF003591">
    <property type="entry name" value="PRK05254.1-4"/>
    <property type="match status" value="1"/>
</dbReference>
<dbReference type="InterPro" id="IPR005122">
    <property type="entry name" value="Uracil-DNA_glycosylase-like"/>
</dbReference>
<evidence type="ECO:0000256" key="4">
    <source>
        <dbReference type="ARBA" id="ARBA00012030"/>
    </source>
</evidence>
<dbReference type="InterPro" id="IPR036895">
    <property type="entry name" value="Uracil-DNA_glycosylase-like_sf"/>
</dbReference>
<dbReference type="PROSITE" id="PS00130">
    <property type="entry name" value="U_DNA_GLYCOSYLASE"/>
    <property type="match status" value="1"/>
</dbReference>
<evidence type="ECO:0000256" key="6">
    <source>
        <dbReference type="ARBA" id="ARBA00022763"/>
    </source>
</evidence>
<evidence type="ECO:0000256" key="8">
    <source>
        <dbReference type="ARBA" id="ARBA00023204"/>
    </source>
</evidence>
<evidence type="ECO:0000256" key="10">
    <source>
        <dbReference type="PROSITE-ProRule" id="PRU10072"/>
    </source>
</evidence>
<dbReference type="InterPro" id="IPR018085">
    <property type="entry name" value="Ura-DNA_Glyclase_AS"/>
</dbReference>
<evidence type="ECO:0000313" key="13">
    <source>
        <dbReference type="EMBL" id="QFU77892.1"/>
    </source>
</evidence>